<dbReference type="RefSeq" id="WP_289165174.1">
    <property type="nucleotide sequence ID" value="NZ_JASZZN010000015.1"/>
</dbReference>
<dbReference type="Proteomes" id="UP001239462">
    <property type="component" value="Unassembled WGS sequence"/>
</dbReference>
<reference evidence="2 3" key="1">
    <citation type="submission" date="2023-06" db="EMBL/GenBank/DDBJ databases">
        <title>Roseiconus lacunae JC819 isolated from Gulf of Mannar region, Tamil Nadu.</title>
        <authorList>
            <person name="Pk S."/>
            <person name="Ch S."/>
            <person name="Ch V.R."/>
        </authorList>
    </citation>
    <scope>NUCLEOTIDE SEQUENCE [LARGE SCALE GENOMIC DNA]</scope>
    <source>
        <strain evidence="2 3">JC819</strain>
    </source>
</reference>
<dbReference type="SUPFAM" id="SSF53697">
    <property type="entry name" value="SIS domain"/>
    <property type="match status" value="1"/>
</dbReference>
<dbReference type="InterPro" id="IPR046348">
    <property type="entry name" value="SIS_dom_sf"/>
</dbReference>
<name>A0ABT7PMD7_9BACT</name>
<gene>
    <name evidence="2" type="ORF">QTN89_19695</name>
</gene>
<evidence type="ECO:0000313" key="3">
    <source>
        <dbReference type="Proteomes" id="UP001239462"/>
    </source>
</evidence>
<dbReference type="EMBL" id="JASZZN010000015">
    <property type="protein sequence ID" value="MDM4017682.1"/>
    <property type="molecule type" value="Genomic_DNA"/>
</dbReference>
<feature type="compositionally biased region" description="Basic and acidic residues" evidence="1">
    <location>
        <begin position="327"/>
        <end position="338"/>
    </location>
</feature>
<protein>
    <recommendedName>
        <fullName evidence="4">Glucose-6-phosphate isomerase</fullName>
    </recommendedName>
</protein>
<evidence type="ECO:0008006" key="4">
    <source>
        <dbReference type="Google" id="ProtNLM"/>
    </source>
</evidence>
<evidence type="ECO:0000256" key="1">
    <source>
        <dbReference type="SAM" id="MobiDB-lite"/>
    </source>
</evidence>
<organism evidence="2 3">
    <name type="scientific">Roseiconus lacunae</name>
    <dbReference type="NCBI Taxonomy" id="2605694"/>
    <lineage>
        <taxon>Bacteria</taxon>
        <taxon>Pseudomonadati</taxon>
        <taxon>Planctomycetota</taxon>
        <taxon>Planctomycetia</taxon>
        <taxon>Pirellulales</taxon>
        <taxon>Pirellulaceae</taxon>
        <taxon>Roseiconus</taxon>
    </lineage>
</organism>
<evidence type="ECO:0000313" key="2">
    <source>
        <dbReference type="EMBL" id="MDM4017682.1"/>
    </source>
</evidence>
<comment type="caution">
    <text evidence="2">The sequence shown here is derived from an EMBL/GenBank/DDBJ whole genome shotgun (WGS) entry which is preliminary data.</text>
</comment>
<dbReference type="Gene3D" id="3.40.50.10490">
    <property type="entry name" value="Glucose-6-phosphate isomerase like protein, domain 1"/>
    <property type="match status" value="2"/>
</dbReference>
<sequence>MPGPSREREPVAVCAPDQPTLEWTDWVQRRDKFLEQLTIDFDRDESLCPRLPDWLTLFSLPEQLLLAYERHRETSELGHVFRIANSLHDHLDAITVIGPASSNLAAEAVTSACCDPFHNEMSRAERGSKPRLYFADFEPDNDSIQSLAWRLQRHGYGDVHAERRWGMILIDAPNTRDQWLPLFRYFSTQLDHWTDHLADRPFPLTIITPRPNDWNEGMTGGIAFQTLLQNDELTGHRGILSPSTLLPAAFLGLDVIQLLVGAAAINQNFQKASAADNLVFRWNQACEQRACWLVNESPSFDRLLHWWSQLEWPIANGGVQSMRSCDAGEKLQRGRDPFTSHSNSSPRHVALHLAPGVERTDPIVLKTPVRSESRSTAEPLDRSQKVSDLRSQQREELRERLATVGAEQYQLSLPGIDTHALGQWIQLALLSSAIIAANKHDSKSDDSVPVG</sequence>
<feature type="region of interest" description="Disordered" evidence="1">
    <location>
        <begin position="327"/>
        <end position="347"/>
    </location>
</feature>
<feature type="compositionally biased region" description="Basic and acidic residues" evidence="1">
    <location>
        <begin position="369"/>
        <end position="394"/>
    </location>
</feature>
<accession>A0ABT7PMD7</accession>
<keyword evidence="3" id="KW-1185">Reference proteome</keyword>
<proteinExistence type="predicted"/>
<feature type="region of interest" description="Disordered" evidence="1">
    <location>
        <begin position="362"/>
        <end position="394"/>
    </location>
</feature>